<dbReference type="GO" id="GO:0030001">
    <property type="term" value="P:metal ion transport"/>
    <property type="evidence" value="ECO:0007669"/>
    <property type="project" value="InterPro"/>
</dbReference>
<keyword evidence="2 5" id="KW-0813">Transport</keyword>
<keyword evidence="4 6" id="KW-0732">Signal</keyword>
<feature type="signal peptide" evidence="6">
    <location>
        <begin position="1"/>
        <end position="22"/>
    </location>
</feature>
<evidence type="ECO:0000256" key="1">
    <source>
        <dbReference type="ARBA" id="ARBA00004196"/>
    </source>
</evidence>
<dbReference type="PRINTS" id="PR00690">
    <property type="entry name" value="ADHESNFAMILY"/>
</dbReference>
<comment type="caution">
    <text evidence="7">The sequence shown here is derived from an EMBL/GenBank/DDBJ whole genome shotgun (WGS) entry which is preliminary data.</text>
</comment>
<dbReference type="Proteomes" id="UP000585638">
    <property type="component" value="Unassembled WGS sequence"/>
</dbReference>
<evidence type="ECO:0000256" key="3">
    <source>
        <dbReference type="ARBA" id="ARBA00022723"/>
    </source>
</evidence>
<dbReference type="EMBL" id="JACHIR010000001">
    <property type="protein sequence ID" value="MBB5892258.1"/>
    <property type="molecule type" value="Genomic_DNA"/>
</dbReference>
<gene>
    <name evidence="7" type="ORF">BJ998_003454</name>
</gene>
<evidence type="ECO:0000313" key="7">
    <source>
        <dbReference type="EMBL" id="MBB5892258.1"/>
    </source>
</evidence>
<comment type="similarity">
    <text evidence="5">Belongs to the bacterial solute-binding protein 9 family.</text>
</comment>
<dbReference type="InterPro" id="IPR006128">
    <property type="entry name" value="Lipoprotein_PsaA-like"/>
</dbReference>
<evidence type="ECO:0000313" key="8">
    <source>
        <dbReference type="Proteomes" id="UP000585638"/>
    </source>
</evidence>
<dbReference type="GO" id="GO:0046872">
    <property type="term" value="F:metal ion binding"/>
    <property type="evidence" value="ECO:0007669"/>
    <property type="project" value="UniProtKB-KW"/>
</dbReference>
<dbReference type="RefSeq" id="WP_184862879.1">
    <property type="nucleotide sequence ID" value="NZ_BAAAWY010000003.1"/>
</dbReference>
<dbReference type="GO" id="GO:0030313">
    <property type="term" value="C:cell envelope"/>
    <property type="evidence" value="ECO:0007669"/>
    <property type="project" value="UniProtKB-SubCell"/>
</dbReference>
<reference evidence="7 8" key="1">
    <citation type="submission" date="2020-08" db="EMBL/GenBank/DDBJ databases">
        <title>Sequencing the genomes of 1000 actinobacteria strains.</title>
        <authorList>
            <person name="Klenk H.-P."/>
        </authorList>
    </citation>
    <scope>NUCLEOTIDE SEQUENCE [LARGE SCALE GENOMIC DNA]</scope>
    <source>
        <strain evidence="7 8">DSM 43851</strain>
    </source>
</reference>
<dbReference type="AlphaFoldDB" id="A0A7W9KGN4"/>
<name>A0A7W9KGN4_9PSEU</name>
<evidence type="ECO:0000256" key="6">
    <source>
        <dbReference type="SAM" id="SignalP"/>
    </source>
</evidence>
<dbReference type="PROSITE" id="PS51257">
    <property type="entry name" value="PROKAR_LIPOPROTEIN"/>
    <property type="match status" value="1"/>
</dbReference>
<evidence type="ECO:0000256" key="4">
    <source>
        <dbReference type="ARBA" id="ARBA00022729"/>
    </source>
</evidence>
<accession>A0A7W9KGN4</accession>
<dbReference type="PANTHER" id="PTHR42953">
    <property type="entry name" value="HIGH-AFFINITY ZINC UPTAKE SYSTEM PROTEIN ZNUA-RELATED"/>
    <property type="match status" value="1"/>
</dbReference>
<dbReference type="InterPro" id="IPR050492">
    <property type="entry name" value="Bact_metal-bind_prot9"/>
</dbReference>
<keyword evidence="8" id="KW-1185">Reference proteome</keyword>
<evidence type="ECO:0000256" key="2">
    <source>
        <dbReference type="ARBA" id="ARBA00022448"/>
    </source>
</evidence>
<dbReference type="PANTHER" id="PTHR42953:SF1">
    <property type="entry name" value="METAL-BINDING PROTEIN HI_0362-RELATED"/>
    <property type="match status" value="1"/>
</dbReference>
<feature type="chain" id="PRO_5038647073" evidence="6">
    <location>
        <begin position="23"/>
        <end position="298"/>
    </location>
</feature>
<comment type="subcellular location">
    <subcellularLocation>
        <location evidence="1">Cell envelope</location>
    </subcellularLocation>
</comment>
<organism evidence="7 8">
    <name type="scientific">Kutzneria kofuensis</name>
    <dbReference type="NCBI Taxonomy" id="103725"/>
    <lineage>
        <taxon>Bacteria</taxon>
        <taxon>Bacillati</taxon>
        <taxon>Actinomycetota</taxon>
        <taxon>Actinomycetes</taxon>
        <taxon>Pseudonocardiales</taxon>
        <taxon>Pseudonocardiaceae</taxon>
        <taxon>Kutzneria</taxon>
    </lineage>
</organism>
<dbReference type="Pfam" id="PF01297">
    <property type="entry name" value="ZnuA"/>
    <property type="match status" value="1"/>
</dbReference>
<dbReference type="InterPro" id="IPR006127">
    <property type="entry name" value="ZnuA-like"/>
</dbReference>
<protein>
    <submittedName>
        <fullName evidence="7">Zinc/manganese transport system substrate-binding protein</fullName>
    </submittedName>
</protein>
<sequence length="298" mass="30640">MTVRSRWTGVAALAMAALTAAACGNSSATPADGKIKVVASTDVWGSVAKAVGGDDVTVTSIIDDPTKDPHDYEVQPKDTAAVAGAQLLVSNGIGYDEFFAKAIATVGAGKPSVVAFDVSGKQKTDDTNEHVFYDLPTVKKVADKIAEDLGGIDAAKKATFDGNAKAFDAKIDDLIARIGKIPAGRKVVVTEPVANYLLAAGNIADATPEAFEKAVEGGTDIPVSAVAEATALIANRQVDALVNNAQTETDVTNQLKAKATGADIPVVDVTETLPAGTTDYVGWIGKEVDALSKALVKQ</sequence>
<evidence type="ECO:0000256" key="5">
    <source>
        <dbReference type="RuleBase" id="RU003512"/>
    </source>
</evidence>
<dbReference type="SUPFAM" id="SSF53807">
    <property type="entry name" value="Helical backbone' metal receptor"/>
    <property type="match status" value="1"/>
</dbReference>
<dbReference type="Gene3D" id="3.40.50.1980">
    <property type="entry name" value="Nitrogenase molybdenum iron protein domain"/>
    <property type="match status" value="2"/>
</dbReference>
<proteinExistence type="inferred from homology"/>
<dbReference type="GO" id="GO:0007155">
    <property type="term" value="P:cell adhesion"/>
    <property type="evidence" value="ECO:0007669"/>
    <property type="project" value="InterPro"/>
</dbReference>
<keyword evidence="3" id="KW-0479">Metal-binding</keyword>